<organism evidence="1 2">
    <name type="scientific">Cylicostephanus goldi</name>
    <name type="common">Nematode worm</name>
    <dbReference type="NCBI Taxonomy" id="71465"/>
    <lineage>
        <taxon>Eukaryota</taxon>
        <taxon>Metazoa</taxon>
        <taxon>Ecdysozoa</taxon>
        <taxon>Nematoda</taxon>
        <taxon>Chromadorea</taxon>
        <taxon>Rhabditida</taxon>
        <taxon>Rhabditina</taxon>
        <taxon>Rhabditomorpha</taxon>
        <taxon>Strongyloidea</taxon>
        <taxon>Strongylidae</taxon>
        <taxon>Cylicostephanus</taxon>
    </lineage>
</organism>
<sequence length="32" mass="3764">MWCDVDGLWGGRVGVVGWWQGDSRWVVVEWSR</sequence>
<evidence type="ECO:0000313" key="1">
    <source>
        <dbReference type="EMBL" id="VDN38238.1"/>
    </source>
</evidence>
<dbReference type="EMBL" id="UYRV01133874">
    <property type="protein sequence ID" value="VDN38238.1"/>
    <property type="molecule type" value="Genomic_DNA"/>
</dbReference>
<accession>A0A3P7NR51</accession>
<protein>
    <submittedName>
        <fullName evidence="1">Uncharacterized protein</fullName>
    </submittedName>
</protein>
<gene>
    <name evidence="1" type="ORF">CGOC_LOCUS13667</name>
</gene>
<evidence type="ECO:0000313" key="2">
    <source>
        <dbReference type="Proteomes" id="UP000271889"/>
    </source>
</evidence>
<feature type="non-terminal residue" evidence="1">
    <location>
        <position position="32"/>
    </location>
</feature>
<dbReference type="AlphaFoldDB" id="A0A3P7NR51"/>
<name>A0A3P7NR51_CYLGO</name>
<keyword evidence="2" id="KW-1185">Reference proteome</keyword>
<reference evidence="1 2" key="1">
    <citation type="submission" date="2018-11" db="EMBL/GenBank/DDBJ databases">
        <authorList>
            <consortium name="Pathogen Informatics"/>
        </authorList>
    </citation>
    <scope>NUCLEOTIDE SEQUENCE [LARGE SCALE GENOMIC DNA]</scope>
</reference>
<dbReference type="Proteomes" id="UP000271889">
    <property type="component" value="Unassembled WGS sequence"/>
</dbReference>
<proteinExistence type="predicted"/>